<gene>
    <name evidence="6" type="ORF">CVS29_16030</name>
</gene>
<dbReference type="Pfam" id="PF08352">
    <property type="entry name" value="oligo_HPY"/>
    <property type="match status" value="1"/>
</dbReference>
<keyword evidence="2" id="KW-0813">Transport</keyword>
<dbReference type="GO" id="GO:0015833">
    <property type="term" value="P:peptide transport"/>
    <property type="evidence" value="ECO:0007669"/>
    <property type="project" value="InterPro"/>
</dbReference>
<proteinExistence type="inferred from homology"/>
<keyword evidence="7" id="KW-1185">Reference proteome</keyword>
<dbReference type="InterPro" id="IPR013563">
    <property type="entry name" value="Oligopep_ABC_C"/>
</dbReference>
<evidence type="ECO:0000256" key="1">
    <source>
        <dbReference type="ARBA" id="ARBA00005417"/>
    </source>
</evidence>
<dbReference type="Proteomes" id="UP000246303">
    <property type="component" value="Unassembled WGS sequence"/>
</dbReference>
<comment type="caution">
    <text evidence="6">The sequence shown here is derived from an EMBL/GenBank/DDBJ whole genome shotgun (WGS) entry which is preliminary data.</text>
</comment>
<dbReference type="PANTHER" id="PTHR43776">
    <property type="entry name" value="TRANSPORT ATP-BINDING PROTEIN"/>
    <property type="match status" value="1"/>
</dbReference>
<keyword evidence="3" id="KW-0547">Nucleotide-binding</keyword>
<feature type="domain" description="ABC transporter" evidence="5">
    <location>
        <begin position="36"/>
        <end position="273"/>
    </location>
</feature>
<protein>
    <recommendedName>
        <fullName evidence="5">ABC transporter domain-containing protein</fullName>
    </recommendedName>
</protein>
<dbReference type="InterPro" id="IPR050319">
    <property type="entry name" value="ABC_transp_ATP-bind"/>
</dbReference>
<organism evidence="6 7">
    <name type="scientific">Arthrobacter psychrochitiniphilus</name>
    <dbReference type="NCBI Taxonomy" id="291045"/>
    <lineage>
        <taxon>Bacteria</taxon>
        <taxon>Bacillati</taxon>
        <taxon>Actinomycetota</taxon>
        <taxon>Actinomycetes</taxon>
        <taxon>Micrococcales</taxon>
        <taxon>Micrococcaceae</taxon>
        <taxon>Arthrobacter</taxon>
    </lineage>
</organism>
<dbReference type="AlphaFoldDB" id="A0A2V3DMT2"/>
<evidence type="ECO:0000256" key="3">
    <source>
        <dbReference type="ARBA" id="ARBA00022741"/>
    </source>
</evidence>
<dbReference type="PANTHER" id="PTHR43776:SF7">
    <property type="entry name" value="D,D-DIPEPTIDE TRANSPORT ATP-BINDING PROTEIN DDPF-RELATED"/>
    <property type="match status" value="1"/>
</dbReference>
<dbReference type="InterPro" id="IPR027417">
    <property type="entry name" value="P-loop_NTPase"/>
</dbReference>
<dbReference type="InterPro" id="IPR003439">
    <property type="entry name" value="ABC_transporter-like_ATP-bd"/>
</dbReference>
<dbReference type="PROSITE" id="PS00211">
    <property type="entry name" value="ABC_TRANSPORTER_1"/>
    <property type="match status" value="1"/>
</dbReference>
<evidence type="ECO:0000259" key="5">
    <source>
        <dbReference type="PROSITE" id="PS50893"/>
    </source>
</evidence>
<dbReference type="OrthoDB" id="8481147at2"/>
<dbReference type="Gene3D" id="3.40.50.300">
    <property type="entry name" value="P-loop containing nucleotide triphosphate hydrolases"/>
    <property type="match status" value="1"/>
</dbReference>
<dbReference type="SUPFAM" id="SSF52540">
    <property type="entry name" value="P-loop containing nucleoside triphosphate hydrolases"/>
    <property type="match status" value="1"/>
</dbReference>
<dbReference type="InterPro" id="IPR017871">
    <property type="entry name" value="ABC_transporter-like_CS"/>
</dbReference>
<dbReference type="GO" id="GO:0005524">
    <property type="term" value="F:ATP binding"/>
    <property type="evidence" value="ECO:0007669"/>
    <property type="project" value="UniProtKB-KW"/>
</dbReference>
<sequence length="384" mass="41165">MVRHAGPGRNVYQTRNGGRPQQYACFVPCTTPLYVSEAADLRTTVPELARVAPATFIPKDGVPLLQITHVIKGFPVPAGAILRRHVGDISAVSEVTLAIPRGKEAKEGRRNVQFMFQDSYASLDPRMRVRSILREPLDIQHVGSAREGNDRVDELLASVGLPARAAERYPHEFSGGQRQRIGLARALALQPGLIVADEPVSALDVSVQAQVLNLMKELQHDRELTYLFISHDLSVVRYLSDVIAVMYLGKMVEVGPAAEVYAHPQHHYTRGLIDTVPIPDPVVERAKAKLGVAGELPSAMNPPSGCRFRTRCPAAQEICAQVVPPLQPGGGTVPLPPESLVEATASAAAAGTVPHLTACHFPINAHVAVNTLLGGPPPGGGMSE</sequence>
<keyword evidence="4" id="KW-0067">ATP-binding</keyword>
<evidence type="ECO:0000313" key="6">
    <source>
        <dbReference type="EMBL" id="PXA64273.1"/>
    </source>
</evidence>
<evidence type="ECO:0000256" key="2">
    <source>
        <dbReference type="ARBA" id="ARBA00022448"/>
    </source>
</evidence>
<reference evidence="6 7" key="1">
    <citation type="submission" date="2018-05" db="EMBL/GenBank/DDBJ databases">
        <title>Genetic diversity of glacier-inhabiting Cryobacterium bacteria in China and description of Cryobacterium mengkeensis sp. nov. and Arthrobacter glacialis sp. nov.</title>
        <authorList>
            <person name="Liu Q."/>
            <person name="Xin Y.-H."/>
        </authorList>
    </citation>
    <scope>NUCLEOTIDE SEQUENCE [LARGE SCALE GENOMIC DNA]</scope>
    <source>
        <strain evidence="6 7">GP3</strain>
    </source>
</reference>
<dbReference type="GO" id="GO:0016887">
    <property type="term" value="F:ATP hydrolysis activity"/>
    <property type="evidence" value="ECO:0007669"/>
    <property type="project" value="InterPro"/>
</dbReference>
<dbReference type="CDD" id="cd03257">
    <property type="entry name" value="ABC_NikE_OppD_transporters"/>
    <property type="match status" value="1"/>
</dbReference>
<evidence type="ECO:0000313" key="7">
    <source>
        <dbReference type="Proteomes" id="UP000246303"/>
    </source>
</evidence>
<dbReference type="PROSITE" id="PS50893">
    <property type="entry name" value="ABC_TRANSPORTER_2"/>
    <property type="match status" value="1"/>
</dbReference>
<accession>A0A2V3DMT2</accession>
<comment type="similarity">
    <text evidence="1">Belongs to the ABC transporter superfamily.</text>
</comment>
<dbReference type="Pfam" id="PF00005">
    <property type="entry name" value="ABC_tran"/>
    <property type="match status" value="1"/>
</dbReference>
<dbReference type="EMBL" id="QHLZ01000013">
    <property type="protein sequence ID" value="PXA64273.1"/>
    <property type="molecule type" value="Genomic_DNA"/>
</dbReference>
<evidence type="ECO:0000256" key="4">
    <source>
        <dbReference type="ARBA" id="ARBA00022840"/>
    </source>
</evidence>
<dbReference type="NCBIfam" id="TIGR01727">
    <property type="entry name" value="oligo_HPY"/>
    <property type="match status" value="1"/>
</dbReference>
<name>A0A2V3DMT2_9MICC</name>